<dbReference type="EMBL" id="UINC01206165">
    <property type="protein sequence ID" value="SVE27669.1"/>
    <property type="molecule type" value="Genomic_DNA"/>
</dbReference>
<protein>
    <submittedName>
        <fullName evidence="1">Uncharacterized protein</fullName>
    </submittedName>
</protein>
<evidence type="ECO:0000313" key="1">
    <source>
        <dbReference type="EMBL" id="SVE27669.1"/>
    </source>
</evidence>
<proteinExistence type="predicted"/>
<dbReference type="AlphaFoldDB" id="A0A383C6I6"/>
<organism evidence="1">
    <name type="scientific">marine metagenome</name>
    <dbReference type="NCBI Taxonomy" id="408172"/>
    <lineage>
        <taxon>unclassified sequences</taxon>
        <taxon>metagenomes</taxon>
        <taxon>ecological metagenomes</taxon>
    </lineage>
</organism>
<sequence length="161" mass="17660">MKRLILVLFGMLLFQGSVLAKAIGGEKESCPDHPTQCRCVYQTGELQAGSAVVMERGKWNQNVAGDQEPCPDSIANAVQIHRVRVLGPRTGVGNEPQMEAWIIQSTPSEMCAMLNRSYVAEVNTGCFVRGSAITWSTPDHKKDCSKWVEWLEKAGVGITPK</sequence>
<reference evidence="1" key="1">
    <citation type="submission" date="2018-05" db="EMBL/GenBank/DDBJ databases">
        <authorList>
            <person name="Lanie J.A."/>
            <person name="Ng W.-L."/>
            <person name="Kazmierczak K.M."/>
            <person name="Andrzejewski T.M."/>
            <person name="Davidsen T.M."/>
            <person name="Wayne K.J."/>
            <person name="Tettelin H."/>
            <person name="Glass J.I."/>
            <person name="Rusch D."/>
            <person name="Podicherti R."/>
            <person name="Tsui H.-C.T."/>
            <person name="Winkler M.E."/>
        </authorList>
    </citation>
    <scope>NUCLEOTIDE SEQUENCE</scope>
</reference>
<gene>
    <name evidence="1" type="ORF">METZ01_LOCUS480523</name>
</gene>
<accession>A0A383C6I6</accession>
<name>A0A383C6I6_9ZZZZ</name>